<evidence type="ECO:0000313" key="1">
    <source>
        <dbReference type="EMBL" id="DAG03495.1"/>
    </source>
</evidence>
<sequence length="100" mass="11615">MNLNTHLYDVARVYRDASTNERDALISFLPVYDMVDPIYHTVIDGESLKDISLKYYGNHNLWFIVAAYNRDKFINPLELPVGVELVFPNKDDLQTMNYGN</sequence>
<dbReference type="EMBL" id="BK016230">
    <property type="protein sequence ID" value="DAG03495.1"/>
    <property type="molecule type" value="Genomic_DNA"/>
</dbReference>
<name>A0A8S5VA59_9CAUD</name>
<accession>A0A8S5VA59</accession>
<organism evidence="1">
    <name type="scientific">Ackermannviridae sp. ctUml7</name>
    <dbReference type="NCBI Taxonomy" id="2825753"/>
    <lineage>
        <taxon>Viruses</taxon>
        <taxon>Duplodnaviria</taxon>
        <taxon>Heunggongvirae</taxon>
        <taxon>Uroviricota</taxon>
        <taxon>Caudoviricetes</taxon>
        <taxon>Pantevenvirales</taxon>
        <taxon>Ackermannviridae</taxon>
    </lineage>
</organism>
<proteinExistence type="predicted"/>
<protein>
    <submittedName>
        <fullName evidence="1">Baseplate wedge protein</fullName>
    </submittedName>
</protein>
<reference evidence="1" key="1">
    <citation type="journal article" date="2021" name="Proc. Natl. Acad. Sci. U.S.A.">
        <title>A Catalog of Tens of Thousands of Viruses from Human Metagenomes Reveals Hidden Associations with Chronic Diseases.</title>
        <authorList>
            <person name="Tisza M.J."/>
            <person name="Buck C.B."/>
        </authorList>
    </citation>
    <scope>NUCLEOTIDE SEQUENCE</scope>
    <source>
        <strain evidence="1">CtUml7</strain>
    </source>
</reference>